<organism evidence="1">
    <name type="scientific">marine sediment metagenome</name>
    <dbReference type="NCBI Taxonomy" id="412755"/>
    <lineage>
        <taxon>unclassified sequences</taxon>
        <taxon>metagenomes</taxon>
        <taxon>ecological metagenomes</taxon>
    </lineage>
</organism>
<sequence>MQILKKAKGNAGEIVPWNADKKDVHAEVLRRNAKAGYCTRYGECADRTKIMTMPLTKKGEANYRRAFGHD</sequence>
<gene>
    <name evidence="1" type="ORF">LCGC14_2586890</name>
</gene>
<dbReference type="AlphaFoldDB" id="A0A0F9B0R6"/>
<accession>A0A0F9B0R6</accession>
<comment type="caution">
    <text evidence="1">The sequence shown here is derived from an EMBL/GenBank/DDBJ whole genome shotgun (WGS) entry which is preliminary data.</text>
</comment>
<protein>
    <submittedName>
        <fullName evidence="1">Uncharacterized protein</fullName>
    </submittedName>
</protein>
<proteinExistence type="predicted"/>
<name>A0A0F9B0R6_9ZZZZ</name>
<reference evidence="1" key="1">
    <citation type="journal article" date="2015" name="Nature">
        <title>Complex archaea that bridge the gap between prokaryotes and eukaryotes.</title>
        <authorList>
            <person name="Spang A."/>
            <person name="Saw J.H."/>
            <person name="Jorgensen S.L."/>
            <person name="Zaremba-Niedzwiedzka K."/>
            <person name="Martijn J."/>
            <person name="Lind A.E."/>
            <person name="van Eijk R."/>
            <person name="Schleper C."/>
            <person name="Guy L."/>
            <person name="Ettema T.J."/>
        </authorList>
    </citation>
    <scope>NUCLEOTIDE SEQUENCE</scope>
</reference>
<evidence type="ECO:0000313" key="1">
    <source>
        <dbReference type="EMBL" id="KKL07352.1"/>
    </source>
</evidence>
<dbReference type="EMBL" id="LAZR01043325">
    <property type="protein sequence ID" value="KKL07352.1"/>
    <property type="molecule type" value="Genomic_DNA"/>
</dbReference>